<evidence type="ECO:0000313" key="5">
    <source>
        <dbReference type="Proteomes" id="UP000823749"/>
    </source>
</evidence>
<dbReference type="AlphaFoldDB" id="A0AAV6JUB0"/>
<dbReference type="InterPro" id="IPR050142">
    <property type="entry name" value="MADS-box/MEF2_TF"/>
</dbReference>
<keyword evidence="1" id="KW-0175">Coiled coil</keyword>
<sequence length="291" mass="32852">MTVLCIVARFLADFLPASRSTYPNLSARSIISFWSESQGLDSSRRLKERSRESVDVESARPRNGSRSRSFGSRLEIKTLGLAVMTNGSDGGEDEGIRILMCILCLPPITAKYTSTTALSMATFLSSNMKSIIERYSKSKEEHHQLANPTSEVKFWQREAATLRQQLQNLQENHRQLMGEELSGLNVKELQNLENQLEMSLKGVRSRKDQILIDDIQELNRKVYSNNLATKKQAFCTFPQVYGTREINGGNRNSLLTSSLSFGEDLHVPVHLQLRQPQQQNYETPARATKLG</sequence>
<gene>
    <name evidence="4" type="ORF">RHGRI_016500</name>
</gene>
<dbReference type="Proteomes" id="UP000823749">
    <property type="component" value="Chromosome 6"/>
</dbReference>
<organism evidence="4 5">
    <name type="scientific">Rhododendron griersonianum</name>
    <dbReference type="NCBI Taxonomy" id="479676"/>
    <lineage>
        <taxon>Eukaryota</taxon>
        <taxon>Viridiplantae</taxon>
        <taxon>Streptophyta</taxon>
        <taxon>Embryophyta</taxon>
        <taxon>Tracheophyta</taxon>
        <taxon>Spermatophyta</taxon>
        <taxon>Magnoliopsida</taxon>
        <taxon>eudicotyledons</taxon>
        <taxon>Gunneridae</taxon>
        <taxon>Pentapetalae</taxon>
        <taxon>asterids</taxon>
        <taxon>Ericales</taxon>
        <taxon>Ericaceae</taxon>
        <taxon>Ericoideae</taxon>
        <taxon>Rhodoreae</taxon>
        <taxon>Rhododendron</taxon>
    </lineage>
</organism>
<keyword evidence="5" id="KW-1185">Reference proteome</keyword>
<dbReference type="GO" id="GO:0005634">
    <property type="term" value="C:nucleus"/>
    <property type="evidence" value="ECO:0007669"/>
    <property type="project" value="InterPro"/>
</dbReference>
<feature type="region of interest" description="Disordered" evidence="2">
    <location>
        <begin position="45"/>
        <end position="69"/>
    </location>
</feature>
<evidence type="ECO:0000313" key="4">
    <source>
        <dbReference type="EMBL" id="KAG5543766.1"/>
    </source>
</evidence>
<protein>
    <recommendedName>
        <fullName evidence="3">K-box domain-containing protein</fullName>
    </recommendedName>
</protein>
<dbReference type="GO" id="GO:0003700">
    <property type="term" value="F:DNA-binding transcription factor activity"/>
    <property type="evidence" value="ECO:0007669"/>
    <property type="project" value="InterPro"/>
</dbReference>
<feature type="compositionally biased region" description="Basic and acidic residues" evidence="2">
    <location>
        <begin position="45"/>
        <end position="60"/>
    </location>
</feature>
<evidence type="ECO:0000256" key="1">
    <source>
        <dbReference type="SAM" id="Coils"/>
    </source>
</evidence>
<dbReference type="EMBL" id="JACTNZ010000006">
    <property type="protein sequence ID" value="KAG5543766.1"/>
    <property type="molecule type" value="Genomic_DNA"/>
</dbReference>
<dbReference type="PROSITE" id="PS51297">
    <property type="entry name" value="K_BOX"/>
    <property type="match status" value="1"/>
</dbReference>
<name>A0AAV6JUB0_9ERIC</name>
<reference evidence="4 5" key="1">
    <citation type="submission" date="2020-08" db="EMBL/GenBank/DDBJ databases">
        <title>Plant Genome Project.</title>
        <authorList>
            <person name="Zhang R.-G."/>
        </authorList>
    </citation>
    <scope>NUCLEOTIDE SEQUENCE [LARGE SCALE GENOMIC DNA]</scope>
    <source>
        <strain evidence="4">WSP0</strain>
        <tissue evidence="4">Leaf</tissue>
    </source>
</reference>
<evidence type="ECO:0000256" key="2">
    <source>
        <dbReference type="SAM" id="MobiDB-lite"/>
    </source>
</evidence>
<proteinExistence type="predicted"/>
<comment type="caution">
    <text evidence="4">The sequence shown here is derived from an EMBL/GenBank/DDBJ whole genome shotgun (WGS) entry which is preliminary data.</text>
</comment>
<feature type="domain" description="K-box" evidence="3">
    <location>
        <begin position="152"/>
        <end position="265"/>
    </location>
</feature>
<accession>A0AAV6JUB0</accession>
<dbReference type="InterPro" id="IPR002487">
    <property type="entry name" value="TF_Kbox"/>
</dbReference>
<dbReference type="PANTHER" id="PTHR48019">
    <property type="entry name" value="SERUM RESPONSE FACTOR HOMOLOG"/>
    <property type="match status" value="1"/>
</dbReference>
<feature type="coiled-coil region" evidence="1">
    <location>
        <begin position="152"/>
        <end position="206"/>
    </location>
</feature>
<evidence type="ECO:0000259" key="3">
    <source>
        <dbReference type="PROSITE" id="PS51297"/>
    </source>
</evidence>
<dbReference type="Pfam" id="PF01486">
    <property type="entry name" value="K-box"/>
    <property type="match status" value="1"/>
</dbReference>